<dbReference type="STRING" id="1458426.SMCB_1177"/>
<dbReference type="InterPro" id="IPR019734">
    <property type="entry name" value="TPR_rpt"/>
</dbReference>
<name>A0A060NPY4_9BURK</name>
<keyword evidence="2" id="KW-1185">Reference proteome</keyword>
<dbReference type="InterPro" id="IPR011990">
    <property type="entry name" value="TPR-like_helical_dom_sf"/>
</dbReference>
<dbReference type="OrthoDB" id="5294075at2"/>
<dbReference type="HOGENOM" id="CLU_068849_1_0_4"/>
<organism evidence="1 2">
    <name type="scientific">Serpentinimonas maccroryi</name>
    <dbReference type="NCBI Taxonomy" id="1458426"/>
    <lineage>
        <taxon>Bacteria</taxon>
        <taxon>Pseudomonadati</taxon>
        <taxon>Pseudomonadota</taxon>
        <taxon>Betaproteobacteria</taxon>
        <taxon>Burkholderiales</taxon>
        <taxon>Comamonadaceae</taxon>
        <taxon>Serpentinimonas</taxon>
    </lineage>
</organism>
<dbReference type="Gene3D" id="1.25.40.10">
    <property type="entry name" value="Tetratricopeptide repeat domain"/>
    <property type="match status" value="1"/>
</dbReference>
<dbReference type="KEGG" id="cbab:SMCB_1177"/>
<dbReference type="AlphaFoldDB" id="A0A060NPY4"/>
<dbReference type="SUPFAM" id="SSF48452">
    <property type="entry name" value="TPR-like"/>
    <property type="match status" value="1"/>
</dbReference>
<reference evidence="1 2" key="1">
    <citation type="journal article" date="2014" name="Nat. Commun.">
        <title>Physiological and genomic features of highly alkaliphilic hydrogen-utilizing Betaproteobacteria from a continental serpentinizing site.</title>
        <authorList>
            <person name="Suzuki S."/>
            <person name="Kuenen J.G."/>
            <person name="Schipper K."/>
            <person name="van der Velde S."/>
            <person name="Ishii S."/>
            <person name="Wu A."/>
            <person name="Sorokin D.Y."/>
            <person name="Tenney A."/>
            <person name="Meng X.Y."/>
            <person name="Morrill P.L."/>
            <person name="Kamagata Y."/>
            <person name="Muyzer G."/>
            <person name="Nealson K.H."/>
        </authorList>
    </citation>
    <scope>NUCLEOTIDE SEQUENCE [LARGE SCALE GENOMIC DNA]</scope>
    <source>
        <strain evidence="1 2">B1</strain>
    </source>
</reference>
<sequence>MPFAPTARRWRPLRPRHAHHLLAAALLALLLGLGLGAPALAQDAPYDAVQRQSQAGDWPAALAQADAWLAQHPADAQMRFMRAVLLQRMGQTDAAQAAFTALVQEHPELPEPHNNLAVLHAAAGRLLEAQLALEQALRLHPHYATAWRNLGDVQLQRAAEAYRRALEQTPHAPGLAQRLQALEALLVTTAPAR</sequence>
<dbReference type="EMBL" id="AP014569">
    <property type="protein sequence ID" value="BAO83405.1"/>
    <property type="molecule type" value="Genomic_DNA"/>
</dbReference>
<dbReference type="Pfam" id="PF13174">
    <property type="entry name" value="TPR_6"/>
    <property type="match status" value="1"/>
</dbReference>
<proteinExistence type="predicted"/>
<protein>
    <submittedName>
        <fullName evidence="1">TPR repeat protein</fullName>
    </submittedName>
</protein>
<dbReference type="RefSeq" id="WP_052468436.1">
    <property type="nucleotide sequence ID" value="NZ_AP014569.1"/>
</dbReference>
<dbReference type="Pfam" id="PF13432">
    <property type="entry name" value="TPR_16"/>
    <property type="match status" value="1"/>
</dbReference>
<evidence type="ECO:0000313" key="1">
    <source>
        <dbReference type="EMBL" id="BAO83405.1"/>
    </source>
</evidence>
<dbReference type="SMART" id="SM00028">
    <property type="entry name" value="TPR"/>
    <property type="match status" value="3"/>
</dbReference>
<accession>A0A060NPY4</accession>
<evidence type="ECO:0000313" key="2">
    <source>
        <dbReference type="Proteomes" id="UP000066014"/>
    </source>
</evidence>
<dbReference type="Proteomes" id="UP000066014">
    <property type="component" value="Chromosome"/>
</dbReference>
<gene>
    <name evidence="1" type="ORF">SMCB_1177</name>
</gene>